<name>K3WL77_GLOUD</name>
<feature type="region of interest" description="Disordered" evidence="1">
    <location>
        <begin position="730"/>
        <end position="749"/>
    </location>
</feature>
<dbReference type="Proteomes" id="UP000019132">
    <property type="component" value="Unassembled WGS sequence"/>
</dbReference>
<evidence type="ECO:0000313" key="3">
    <source>
        <dbReference type="Proteomes" id="UP000019132"/>
    </source>
</evidence>
<evidence type="ECO:0000256" key="1">
    <source>
        <dbReference type="SAM" id="MobiDB-lite"/>
    </source>
</evidence>
<protein>
    <submittedName>
        <fullName evidence="2">Uncharacterized protein</fullName>
    </submittedName>
</protein>
<feature type="compositionally biased region" description="Basic residues" evidence="1">
    <location>
        <begin position="731"/>
        <end position="747"/>
    </location>
</feature>
<dbReference type="EnsemblProtists" id="PYU1_T005719">
    <property type="protein sequence ID" value="PYU1_T005719"/>
    <property type="gene ID" value="PYU1_G005708"/>
</dbReference>
<feature type="compositionally biased region" description="Basic and acidic residues" evidence="1">
    <location>
        <begin position="65"/>
        <end position="74"/>
    </location>
</feature>
<reference evidence="2" key="3">
    <citation type="submission" date="2015-02" db="UniProtKB">
        <authorList>
            <consortium name="EnsemblProtists"/>
        </authorList>
    </citation>
    <scope>IDENTIFICATION</scope>
    <source>
        <strain evidence="2">DAOM BR144</strain>
    </source>
</reference>
<dbReference type="OMA" id="MTHELID"/>
<evidence type="ECO:0000313" key="2">
    <source>
        <dbReference type="EnsemblProtists" id="PYU1_T005719"/>
    </source>
</evidence>
<feature type="region of interest" description="Disordered" evidence="1">
    <location>
        <begin position="112"/>
        <end position="133"/>
    </location>
</feature>
<feature type="compositionally biased region" description="Polar residues" evidence="1">
    <location>
        <begin position="118"/>
        <end position="133"/>
    </location>
</feature>
<dbReference type="eggNOG" id="ENOG502SAKN">
    <property type="taxonomic scope" value="Eukaryota"/>
</dbReference>
<dbReference type="EMBL" id="GL376573">
    <property type="status" value="NOT_ANNOTATED_CDS"/>
    <property type="molecule type" value="Genomic_DNA"/>
</dbReference>
<dbReference type="AlphaFoldDB" id="K3WL77"/>
<feature type="region of interest" description="Disordered" evidence="1">
    <location>
        <begin position="47"/>
        <end position="89"/>
    </location>
</feature>
<feature type="region of interest" description="Disordered" evidence="1">
    <location>
        <begin position="161"/>
        <end position="183"/>
    </location>
</feature>
<reference evidence="3" key="2">
    <citation type="submission" date="2010-04" db="EMBL/GenBank/DDBJ databases">
        <authorList>
            <person name="Buell R."/>
            <person name="Hamilton J."/>
            <person name="Hostetler J."/>
        </authorList>
    </citation>
    <scope>NUCLEOTIDE SEQUENCE [LARGE SCALE GENOMIC DNA]</scope>
    <source>
        <strain evidence="3">DAOM:BR144</strain>
    </source>
</reference>
<dbReference type="HOGENOM" id="CLU_008649_0_0_1"/>
<keyword evidence="3" id="KW-1185">Reference proteome</keyword>
<feature type="compositionally biased region" description="Acidic residues" evidence="1">
    <location>
        <begin position="75"/>
        <end position="89"/>
    </location>
</feature>
<proteinExistence type="predicted"/>
<sequence>MHRAEKSSSRICRNREVERAQELHRKKLDGVKSYLVGVTRPPIAVKPLALFRRKPQPPHPSNPRGDGERNAEEHCTDDENGDDAYEDEEDGGMLMTSTLSRASMNSLVDDHDADDMETQCSGNGTTASSQQPHHSLAKLDDFCSAVPVGLDTSTHHRRLVHLHHQSPGKAPPPPPPRSKKKPLHSAFRLRRLKEIRADNVGLLERIKKSAAHYRNDALQRDWAQNVSYLASICEFPVTLESLVAAPSPRHPPVQPYPFGDVFSRPHGRMDTPESLLPSIHQHQPQQPMVVHPIRAVPTSPRRLQLNLSPAFRSLRKGMPQQPALPLITNAANSSVHGTTACLNALSAHTGAANGVSSMTDFGFHSGDPDDDKHDGASMDSDMLGLPGSPFIGDLGSSACSSSSCLLHMDASASSSALKDATKYRLLKLGRFVGGSYLVLTVFCGDGVTNPYGFDVLAMHQESNREFTLRVTKAMTHELLETVSSSSQAAVTAAAAGTNWSMEDIARSICDHINFTTFEGGMGEMVFLVSNIGGKHDKVLLDSAPAALAFCIHQCVQLTTASSSSSDLAAAIPQNGRSTTRKRRLHVFASTRLAKSYSTTCVTGTAFEETARQRGDDSGLVICFQMHDDTAKKQQFSAPPAAAAAGDLEVEIAIHDLYEIVKKTMSIDGMSLERIVVAAVRHLHIVRAPYCGGSRTTTDDDHIDTFKEVLIVNHHVNTLLAPIASPIASTTKQKKALKPKTSRGKHLLSRGATSSSSVSLFSLRTGGNIPLLESGLIWKHTYLLARTRR</sequence>
<organism evidence="2 3">
    <name type="scientific">Globisporangium ultimum (strain ATCC 200006 / CBS 805.95 / DAOM BR144)</name>
    <name type="common">Pythium ultimum</name>
    <dbReference type="NCBI Taxonomy" id="431595"/>
    <lineage>
        <taxon>Eukaryota</taxon>
        <taxon>Sar</taxon>
        <taxon>Stramenopiles</taxon>
        <taxon>Oomycota</taxon>
        <taxon>Peronosporomycetes</taxon>
        <taxon>Pythiales</taxon>
        <taxon>Pythiaceae</taxon>
        <taxon>Globisporangium</taxon>
    </lineage>
</organism>
<accession>K3WL77</accession>
<reference evidence="3" key="1">
    <citation type="journal article" date="2010" name="Genome Biol.">
        <title>Genome sequence of the necrotrophic plant pathogen Pythium ultimum reveals original pathogenicity mechanisms and effector repertoire.</title>
        <authorList>
            <person name="Levesque C.A."/>
            <person name="Brouwer H."/>
            <person name="Cano L."/>
            <person name="Hamilton J.P."/>
            <person name="Holt C."/>
            <person name="Huitema E."/>
            <person name="Raffaele S."/>
            <person name="Robideau G.P."/>
            <person name="Thines M."/>
            <person name="Win J."/>
            <person name="Zerillo M.M."/>
            <person name="Beakes G.W."/>
            <person name="Boore J.L."/>
            <person name="Busam D."/>
            <person name="Dumas B."/>
            <person name="Ferriera S."/>
            <person name="Fuerstenberg S.I."/>
            <person name="Gachon C.M."/>
            <person name="Gaulin E."/>
            <person name="Govers F."/>
            <person name="Grenville-Briggs L."/>
            <person name="Horner N."/>
            <person name="Hostetler J."/>
            <person name="Jiang R.H."/>
            <person name="Johnson J."/>
            <person name="Krajaejun T."/>
            <person name="Lin H."/>
            <person name="Meijer H.J."/>
            <person name="Moore B."/>
            <person name="Morris P."/>
            <person name="Phuntmart V."/>
            <person name="Puiu D."/>
            <person name="Shetty J."/>
            <person name="Stajich J.E."/>
            <person name="Tripathy S."/>
            <person name="Wawra S."/>
            <person name="van West P."/>
            <person name="Whitty B.R."/>
            <person name="Coutinho P.M."/>
            <person name="Henrissat B."/>
            <person name="Martin F."/>
            <person name="Thomas P.D."/>
            <person name="Tyler B.M."/>
            <person name="De Vries R.P."/>
            <person name="Kamoun S."/>
            <person name="Yandell M."/>
            <person name="Tisserat N."/>
            <person name="Buell C.R."/>
        </authorList>
    </citation>
    <scope>NUCLEOTIDE SEQUENCE</scope>
    <source>
        <strain evidence="3">DAOM:BR144</strain>
    </source>
</reference>
<dbReference type="InParanoid" id="K3WL77"/>
<dbReference type="VEuPathDB" id="FungiDB:PYU1_G005708"/>